<dbReference type="KEGG" id="spha:D3Y57_05500"/>
<dbReference type="Proteomes" id="UP000276254">
    <property type="component" value="Chromosome"/>
</dbReference>
<evidence type="ECO:0000313" key="3">
    <source>
        <dbReference type="Proteomes" id="UP000276254"/>
    </source>
</evidence>
<sequence>MTDLATVRKNVKTLLDNHESEDTIDHYLAENNLTAAQLRGGKPATPAAAPSVSPAAPLVGVSGDPTDPKSPAYQPSEITDTTPSGGQPGDQFNPQSNRWLEYQNNLREDGAPHTGGNPSAASKAAQNSKAPDKSDTLGSDWQAALVGAADGVTFGALPKVGAGIEAAYGKLAHGKDFSKTYDLALNDNRMTMERLKNDHWKSSLAGEVAGGIAVPFGIGAKFVKGGKAGAEVALTGVKTLEEARVALAAASKARLAVGAIDGGTYGAIHGAVTSDGGLKERAGQALIEGASGAAIGAAVAPLAHKVFNKSASFAEKQIKNNPYAQVHAEIAQDLADVVSAKGLNPLAPKGRSALTAREINDVAASYHERIAAQAKGSGATPTELEAIQTIASKHISATDDEINALRGTVAGDAAADGLIKSRELYRLTPEIRKGGTGAFINGAITLGSSVTGAAALGPAGALAGAAVRPLLRNVIEGEAARVNAAGKVLKGLKGYQKVTEALGGTGQKESQSALLRAYTDATEGKVAAAADSAASKTQAAADKATAKAQTLADAQSASSDKARAWHEEQTTKLDAMMDAHGEERLNGTIPAKDMKAFRTSIKSDTIDPRDVALAATGTGSEAQLGNKAAARNRALAKLQATADNFDLDAPPPPAVAVKPEPKARPLAPEHQAVTDNIAAGIPGTSGVQKAFADRVGVSVPDMLRGLEGIRNRFPGMGPEIDRIANNYPTMKSRGIADALVPAIKQHLTDDGTMAASRLATEAANQRATARMAAEATALAGKPKALPATVSNPELPIAAPPKPQIASDGLPAQDGKNLTLPADGPLPAPTVAPPVAEVPNADQLFLQQSAKDGVVAPKGPLKVDVSEDVAPMVTPQVRPEPTPQAPVMRPVDRPVQHQAGKERYQAQADAAKNDLYGDESLSDNVFAAIPNVADRIKHDFKTTSEASDFIHNDVVPDLEINGATPAEIQTTVDHLHNIANAKPYATPAELEAGTAARPSGRPRKK</sequence>
<dbReference type="RefSeq" id="WP_121152160.1">
    <property type="nucleotide sequence ID" value="NZ_CP032829.1"/>
</dbReference>
<feature type="region of interest" description="Disordered" evidence="1">
    <location>
        <begin position="985"/>
        <end position="1004"/>
    </location>
</feature>
<accession>A0A494TK83</accession>
<reference evidence="2 3" key="1">
    <citation type="submission" date="2018-09" db="EMBL/GenBank/DDBJ databases">
        <title>Sphingomonas peninsula sp. nov., isolated from fildes peninsula, Antarctic soil.</title>
        <authorList>
            <person name="Yingchao G."/>
        </authorList>
    </citation>
    <scope>NUCLEOTIDE SEQUENCE [LARGE SCALE GENOMIC DNA]</scope>
    <source>
        <strain evidence="2 3">YZ-8</strain>
    </source>
</reference>
<evidence type="ECO:0000313" key="2">
    <source>
        <dbReference type="EMBL" id="AYJ85535.1"/>
    </source>
</evidence>
<proteinExistence type="predicted"/>
<dbReference type="AlphaFoldDB" id="A0A494TK83"/>
<feature type="region of interest" description="Disordered" evidence="1">
    <location>
        <begin position="40"/>
        <end position="136"/>
    </location>
</feature>
<gene>
    <name evidence="2" type="ORF">D3Y57_05500</name>
</gene>
<dbReference type="EMBL" id="CP032829">
    <property type="protein sequence ID" value="AYJ85535.1"/>
    <property type="molecule type" value="Genomic_DNA"/>
</dbReference>
<keyword evidence="3" id="KW-1185">Reference proteome</keyword>
<feature type="compositionally biased region" description="Low complexity" evidence="1">
    <location>
        <begin position="43"/>
        <end position="57"/>
    </location>
</feature>
<name>A0A494TK83_SPHPE</name>
<protein>
    <submittedName>
        <fullName evidence="2">Uncharacterized protein</fullName>
    </submittedName>
</protein>
<evidence type="ECO:0000256" key="1">
    <source>
        <dbReference type="SAM" id="MobiDB-lite"/>
    </source>
</evidence>
<feature type="compositionally biased region" description="Low complexity" evidence="1">
    <location>
        <begin position="117"/>
        <end position="129"/>
    </location>
</feature>
<feature type="compositionally biased region" description="Polar residues" evidence="1">
    <location>
        <begin position="76"/>
        <end position="105"/>
    </location>
</feature>
<organism evidence="2 3">
    <name type="scientific">Sphingomonas paeninsulae</name>
    <dbReference type="NCBI Taxonomy" id="2319844"/>
    <lineage>
        <taxon>Bacteria</taxon>
        <taxon>Pseudomonadati</taxon>
        <taxon>Pseudomonadota</taxon>
        <taxon>Alphaproteobacteria</taxon>
        <taxon>Sphingomonadales</taxon>
        <taxon>Sphingomonadaceae</taxon>
        <taxon>Sphingomonas</taxon>
    </lineage>
</organism>